<dbReference type="Proteomes" id="UP000789508">
    <property type="component" value="Unassembled WGS sequence"/>
</dbReference>
<feature type="region of interest" description="Disordered" evidence="1">
    <location>
        <begin position="199"/>
        <end position="244"/>
    </location>
</feature>
<evidence type="ECO:0000256" key="1">
    <source>
        <dbReference type="SAM" id="MobiDB-lite"/>
    </source>
</evidence>
<feature type="transmembrane region" description="Helical" evidence="2">
    <location>
        <begin position="149"/>
        <end position="173"/>
    </location>
</feature>
<keyword evidence="2" id="KW-1133">Transmembrane helix</keyword>
<dbReference type="EMBL" id="CAJVPS010000043">
    <property type="protein sequence ID" value="CAG8444857.1"/>
    <property type="molecule type" value="Genomic_DNA"/>
</dbReference>
<evidence type="ECO:0000256" key="2">
    <source>
        <dbReference type="SAM" id="Phobius"/>
    </source>
</evidence>
<keyword evidence="2" id="KW-0812">Transmembrane</keyword>
<comment type="caution">
    <text evidence="3">The sequence shown here is derived from an EMBL/GenBank/DDBJ whole genome shotgun (WGS) entry which is preliminary data.</text>
</comment>
<sequence length="302" mass="33437">MAFSVFTAHAFGEYYLSIGICIGLGVAYSIKALIGYAGLVGAITDYDLLKELCTDELTEQKENGTDIDPTKSWTQTWQKRSLLVREPQPFIIDKRDVLLFARDFGNSTITHASPSSTQMNYTASNNGNSTLTKDDLEDVDNVCTKFIRWFTYPLTTLSQIVGILFTVYFAIIVSRYVKRLKQEANFYEIKKSIEADTHAGRGRSPLSRLSGDSDGSAELDNEKNSSSSSSYGRRGPGSSFQGSSSVFNEDDLLETDNPITNFLREELLTPEKRNGNFQIVGVTAAFGLVIAFLRNFGDLLAV</sequence>
<protein>
    <submittedName>
        <fullName evidence="3">8503_t:CDS:1</fullName>
    </submittedName>
</protein>
<evidence type="ECO:0000313" key="3">
    <source>
        <dbReference type="EMBL" id="CAG8444857.1"/>
    </source>
</evidence>
<dbReference type="OrthoDB" id="5514856at2759"/>
<evidence type="ECO:0000313" key="4">
    <source>
        <dbReference type="Proteomes" id="UP000789508"/>
    </source>
</evidence>
<accession>A0A9N8VB13</accession>
<reference evidence="3" key="1">
    <citation type="submission" date="2021-06" db="EMBL/GenBank/DDBJ databases">
        <authorList>
            <person name="Kallberg Y."/>
            <person name="Tangrot J."/>
            <person name="Rosling A."/>
        </authorList>
    </citation>
    <scope>NUCLEOTIDE SEQUENCE</scope>
    <source>
        <strain evidence="3">FL130A</strain>
    </source>
</reference>
<organism evidence="3 4">
    <name type="scientific">Ambispora leptoticha</name>
    <dbReference type="NCBI Taxonomy" id="144679"/>
    <lineage>
        <taxon>Eukaryota</taxon>
        <taxon>Fungi</taxon>
        <taxon>Fungi incertae sedis</taxon>
        <taxon>Mucoromycota</taxon>
        <taxon>Glomeromycotina</taxon>
        <taxon>Glomeromycetes</taxon>
        <taxon>Archaeosporales</taxon>
        <taxon>Ambisporaceae</taxon>
        <taxon>Ambispora</taxon>
    </lineage>
</organism>
<proteinExistence type="predicted"/>
<keyword evidence="4" id="KW-1185">Reference proteome</keyword>
<dbReference type="AlphaFoldDB" id="A0A9N8VB13"/>
<keyword evidence="2" id="KW-0472">Membrane</keyword>
<feature type="compositionally biased region" description="Low complexity" evidence="1">
    <location>
        <begin position="225"/>
        <end position="239"/>
    </location>
</feature>
<gene>
    <name evidence="3" type="ORF">ALEPTO_LOCUS601</name>
</gene>
<name>A0A9N8VB13_9GLOM</name>